<keyword evidence="1" id="KW-0472">Membrane</keyword>
<feature type="transmembrane region" description="Helical" evidence="1">
    <location>
        <begin position="165"/>
        <end position="181"/>
    </location>
</feature>
<dbReference type="Proteomes" id="UP000251889">
    <property type="component" value="Unassembled WGS sequence"/>
</dbReference>
<feature type="domain" description="Acyltransferase 3" evidence="2">
    <location>
        <begin position="6"/>
        <end position="356"/>
    </location>
</feature>
<feature type="transmembrane region" description="Helical" evidence="1">
    <location>
        <begin position="133"/>
        <end position="158"/>
    </location>
</feature>
<name>A0A364Y5K0_9BACT</name>
<dbReference type="PANTHER" id="PTHR23028:SF53">
    <property type="entry name" value="ACYL_TRANSF_3 DOMAIN-CONTAINING PROTEIN"/>
    <property type="match status" value="1"/>
</dbReference>
<dbReference type="Pfam" id="PF01757">
    <property type="entry name" value="Acyl_transf_3"/>
    <property type="match status" value="1"/>
</dbReference>
<evidence type="ECO:0000313" key="4">
    <source>
        <dbReference type="Proteomes" id="UP000251889"/>
    </source>
</evidence>
<feature type="transmembrane region" description="Helical" evidence="1">
    <location>
        <begin position="338"/>
        <end position="360"/>
    </location>
</feature>
<dbReference type="GO" id="GO:0000271">
    <property type="term" value="P:polysaccharide biosynthetic process"/>
    <property type="evidence" value="ECO:0007669"/>
    <property type="project" value="TreeGrafter"/>
</dbReference>
<dbReference type="GO" id="GO:0016020">
    <property type="term" value="C:membrane"/>
    <property type="evidence" value="ECO:0007669"/>
    <property type="project" value="TreeGrafter"/>
</dbReference>
<protein>
    <recommendedName>
        <fullName evidence="2">Acyltransferase 3 domain-containing protein</fullName>
    </recommendedName>
</protein>
<dbReference type="PANTHER" id="PTHR23028">
    <property type="entry name" value="ACETYLTRANSFERASE"/>
    <property type="match status" value="1"/>
</dbReference>
<feature type="transmembrane region" description="Helical" evidence="1">
    <location>
        <begin position="7"/>
        <end position="25"/>
    </location>
</feature>
<dbReference type="RefSeq" id="WP_112746827.1">
    <property type="nucleotide sequence ID" value="NZ_QMFY01000004.1"/>
</dbReference>
<feature type="transmembrane region" description="Helical" evidence="1">
    <location>
        <begin position="305"/>
        <end position="326"/>
    </location>
</feature>
<feature type="transmembrane region" description="Helical" evidence="1">
    <location>
        <begin position="275"/>
        <end position="293"/>
    </location>
</feature>
<reference evidence="3 4" key="1">
    <citation type="submission" date="2018-06" db="EMBL/GenBank/DDBJ databases">
        <title>Chryseolinea flavus sp. nov., a member of the phylum Bacteroidetes isolated from soil.</title>
        <authorList>
            <person name="Li Y."/>
            <person name="Wang J."/>
        </authorList>
    </citation>
    <scope>NUCLEOTIDE SEQUENCE [LARGE SCALE GENOMIC DNA]</scope>
    <source>
        <strain evidence="3 4">SDU1-6</strain>
    </source>
</reference>
<dbReference type="OrthoDB" id="9796461at2"/>
<gene>
    <name evidence="3" type="ORF">DQQ10_10575</name>
</gene>
<comment type="caution">
    <text evidence="3">The sequence shown here is derived from an EMBL/GenBank/DDBJ whole genome shotgun (WGS) entry which is preliminary data.</text>
</comment>
<evidence type="ECO:0000259" key="2">
    <source>
        <dbReference type="Pfam" id="PF01757"/>
    </source>
</evidence>
<dbReference type="EMBL" id="QMFY01000004">
    <property type="protein sequence ID" value="RAW01341.1"/>
    <property type="molecule type" value="Genomic_DNA"/>
</dbReference>
<evidence type="ECO:0000256" key="1">
    <source>
        <dbReference type="SAM" id="Phobius"/>
    </source>
</evidence>
<keyword evidence="4" id="KW-1185">Reference proteome</keyword>
<proteinExistence type="predicted"/>
<keyword evidence="1" id="KW-0812">Transmembrane</keyword>
<sequence>MRRYINSLDGIRGFGIFFVICYHFMRLSGFDWTVLGFSWIWIQMFFVQSGYLITDILLNTKHKPFGIYAGQFYWRRMLRIFPVYFAYIIAFAVLYLVLHKPEDFGDRAPFLFSFTYNYTRLLPSIDFMSLDGIWFMHFWSLAVEEQFYLVWPFLIYFLDEKKIKFVIVAMILAVPVFRYWFTDYVLAHGYGAELTGEITYAFTLSQFDAFMIGAAIPIFKLRERIQQPGKWALVALVVVLGAGFTNYALLRNAGMNIHWSSFGISVAMIENLQHVWSYTLINFLFTFVILYLIRVDYKGIFDNAILVNIGKIVYGMYIYHFAVLYAMSKVDQKLIHSFPISFAIAFVVIFAMSYVSYNYFEKRFLGFKDYFPKLR</sequence>
<dbReference type="InterPro" id="IPR002656">
    <property type="entry name" value="Acyl_transf_3_dom"/>
</dbReference>
<dbReference type="InterPro" id="IPR050879">
    <property type="entry name" value="Acyltransferase_3"/>
</dbReference>
<feature type="transmembrane region" description="Helical" evidence="1">
    <location>
        <begin position="37"/>
        <end position="58"/>
    </location>
</feature>
<organism evidence="3 4">
    <name type="scientific">Pseudochryseolinea flava</name>
    <dbReference type="NCBI Taxonomy" id="2059302"/>
    <lineage>
        <taxon>Bacteria</taxon>
        <taxon>Pseudomonadati</taxon>
        <taxon>Bacteroidota</taxon>
        <taxon>Cytophagia</taxon>
        <taxon>Cytophagales</taxon>
        <taxon>Fulvivirgaceae</taxon>
        <taxon>Pseudochryseolinea</taxon>
    </lineage>
</organism>
<accession>A0A364Y5K0</accession>
<feature type="transmembrane region" description="Helical" evidence="1">
    <location>
        <begin position="201"/>
        <end position="219"/>
    </location>
</feature>
<feature type="transmembrane region" description="Helical" evidence="1">
    <location>
        <begin position="231"/>
        <end position="250"/>
    </location>
</feature>
<feature type="transmembrane region" description="Helical" evidence="1">
    <location>
        <begin position="78"/>
        <end position="98"/>
    </location>
</feature>
<dbReference type="GO" id="GO:0016747">
    <property type="term" value="F:acyltransferase activity, transferring groups other than amino-acyl groups"/>
    <property type="evidence" value="ECO:0007669"/>
    <property type="project" value="InterPro"/>
</dbReference>
<dbReference type="AlphaFoldDB" id="A0A364Y5K0"/>
<evidence type="ECO:0000313" key="3">
    <source>
        <dbReference type="EMBL" id="RAW01341.1"/>
    </source>
</evidence>
<keyword evidence="1" id="KW-1133">Transmembrane helix</keyword>